<gene>
    <name evidence="2" type="ORF">PMAYCL1PPCAC_12884</name>
</gene>
<feature type="signal peptide" evidence="1">
    <location>
        <begin position="1"/>
        <end position="19"/>
    </location>
</feature>
<name>A0AAN4ZNT3_9BILA</name>
<evidence type="ECO:0000313" key="2">
    <source>
        <dbReference type="EMBL" id="GMR42689.1"/>
    </source>
</evidence>
<protein>
    <submittedName>
        <fullName evidence="2">Uncharacterized protein</fullName>
    </submittedName>
</protein>
<feature type="chain" id="PRO_5043054899" evidence="1">
    <location>
        <begin position="20"/>
        <end position="210"/>
    </location>
</feature>
<feature type="non-terminal residue" evidence="2">
    <location>
        <position position="210"/>
    </location>
</feature>
<comment type="caution">
    <text evidence="2">The sequence shown here is derived from an EMBL/GenBank/DDBJ whole genome shotgun (WGS) entry which is preliminary data.</text>
</comment>
<evidence type="ECO:0000313" key="3">
    <source>
        <dbReference type="Proteomes" id="UP001328107"/>
    </source>
</evidence>
<keyword evidence="3" id="KW-1185">Reference proteome</keyword>
<keyword evidence="1" id="KW-0732">Signal</keyword>
<dbReference type="EMBL" id="BTRK01000003">
    <property type="protein sequence ID" value="GMR42689.1"/>
    <property type="molecule type" value="Genomic_DNA"/>
</dbReference>
<proteinExistence type="predicted"/>
<dbReference type="AlphaFoldDB" id="A0AAN4ZNT3"/>
<dbReference type="Proteomes" id="UP001328107">
    <property type="component" value="Unassembled WGS sequence"/>
</dbReference>
<organism evidence="2 3">
    <name type="scientific">Pristionchus mayeri</name>
    <dbReference type="NCBI Taxonomy" id="1317129"/>
    <lineage>
        <taxon>Eukaryota</taxon>
        <taxon>Metazoa</taxon>
        <taxon>Ecdysozoa</taxon>
        <taxon>Nematoda</taxon>
        <taxon>Chromadorea</taxon>
        <taxon>Rhabditida</taxon>
        <taxon>Rhabditina</taxon>
        <taxon>Diplogasteromorpha</taxon>
        <taxon>Diplogasteroidea</taxon>
        <taxon>Neodiplogasteridae</taxon>
        <taxon>Pristionchus</taxon>
    </lineage>
</organism>
<accession>A0AAN4ZNT3</accession>
<evidence type="ECO:0000256" key="1">
    <source>
        <dbReference type="SAM" id="SignalP"/>
    </source>
</evidence>
<reference evidence="3" key="1">
    <citation type="submission" date="2022-10" db="EMBL/GenBank/DDBJ databases">
        <title>Genome assembly of Pristionchus species.</title>
        <authorList>
            <person name="Yoshida K."/>
            <person name="Sommer R.J."/>
        </authorList>
    </citation>
    <scope>NUCLEOTIDE SEQUENCE [LARGE SCALE GENOMIC DNA]</scope>
    <source>
        <strain evidence="3">RS5460</strain>
    </source>
</reference>
<sequence length="210" mass="23181">MSLLLRLFTFGFLFVEITGLLSNKDKIACFGKVMNKADKETDKVLKKKIDQTLETITDVGLEVMGMTDEQMDRIINHYFTGQCIDMRSFFACVPPLTAKLDAETDEGLKMAINAGLGKYTEGDIEGAKAIVAGMSDGQKERYRDHYLVDEMLRSTVLLVLSLAAIHAALTPEEEKCVPPLSAKMEAEPDADFKASLSTALGKYIVSEVQK</sequence>